<dbReference type="AlphaFoldDB" id="A0AA37WN24"/>
<keyword evidence="11" id="KW-1185">Reference proteome</keyword>
<evidence type="ECO:0000256" key="2">
    <source>
        <dbReference type="ARBA" id="ARBA00012438"/>
    </source>
</evidence>
<evidence type="ECO:0000256" key="3">
    <source>
        <dbReference type="ARBA" id="ARBA00022553"/>
    </source>
</evidence>
<evidence type="ECO:0000313" key="11">
    <source>
        <dbReference type="Proteomes" id="UP001156870"/>
    </source>
</evidence>
<dbReference type="InterPro" id="IPR036097">
    <property type="entry name" value="HisK_dim/P_sf"/>
</dbReference>
<keyword evidence="7 8" id="KW-0472">Membrane</keyword>
<dbReference type="GO" id="GO:0004721">
    <property type="term" value="F:phosphoprotein phosphatase activity"/>
    <property type="evidence" value="ECO:0007669"/>
    <property type="project" value="TreeGrafter"/>
</dbReference>
<dbReference type="FunFam" id="3.30.565.10:FF:000006">
    <property type="entry name" value="Sensor histidine kinase WalK"/>
    <property type="match status" value="1"/>
</dbReference>
<dbReference type="Pfam" id="PF00512">
    <property type="entry name" value="HisKA"/>
    <property type="match status" value="1"/>
</dbReference>
<accession>A0AA37WN24</accession>
<evidence type="ECO:0000259" key="9">
    <source>
        <dbReference type="PROSITE" id="PS50109"/>
    </source>
</evidence>
<dbReference type="GO" id="GO:0016036">
    <property type="term" value="P:cellular response to phosphate starvation"/>
    <property type="evidence" value="ECO:0007669"/>
    <property type="project" value="TreeGrafter"/>
</dbReference>
<dbReference type="CDD" id="cd00082">
    <property type="entry name" value="HisKA"/>
    <property type="match status" value="1"/>
</dbReference>
<dbReference type="InterPro" id="IPR003661">
    <property type="entry name" value="HisK_dim/P_dom"/>
</dbReference>
<feature type="transmembrane region" description="Helical" evidence="8">
    <location>
        <begin position="203"/>
        <end position="225"/>
    </location>
</feature>
<organism evidence="10 11">
    <name type="scientific">Marinibactrum halimedae</name>
    <dbReference type="NCBI Taxonomy" id="1444977"/>
    <lineage>
        <taxon>Bacteria</taxon>
        <taxon>Pseudomonadati</taxon>
        <taxon>Pseudomonadota</taxon>
        <taxon>Gammaproteobacteria</taxon>
        <taxon>Cellvibrionales</taxon>
        <taxon>Cellvibrionaceae</taxon>
        <taxon>Marinibactrum</taxon>
    </lineage>
</organism>
<keyword evidence="5 10" id="KW-0418">Kinase</keyword>
<dbReference type="Pfam" id="PF02518">
    <property type="entry name" value="HATPase_c"/>
    <property type="match status" value="1"/>
</dbReference>
<evidence type="ECO:0000256" key="4">
    <source>
        <dbReference type="ARBA" id="ARBA00022679"/>
    </source>
</evidence>
<protein>
    <recommendedName>
        <fullName evidence="2">histidine kinase</fullName>
        <ecNumber evidence="2">2.7.13.3</ecNumber>
    </recommendedName>
</protein>
<sequence length="548" mass="61683">MSEATMKTETSSMTEASTKRGLITRLFRGNTVQSRLALALTASFFVIGLSTLILMVCSNWAYQQEVTQVMHRDVADYVAEHYLPFTDGKPDLNKAKKTFHDLMMLGPNFEFYWLDLQGNILAYSAEPGTVVRESVTTEPLILYLDQKSAKGLTFGDDPRHESREKIFSVAPIVREGITEGYLYVILGSQIFDRVSDRVWNSKIVQWSAWLFTAVLLFGLISLLWLTGLITRPLTQLTEQVTFIRKTGFSKAGIQSIPDLDPSSDEPKEVQIQKEQSNAERIRVLNQWQCKTDNEIHALGCAFREALETIHEQYKNIVTIDELRKELLSHVSHDLRTPLASLLGYLETWEINQASLTEEQSRQYIATAKKSAQRISSLVEQLFELAHLDSGTVTVHKERFSIAELIEDVLQKFRIDAESKRITLAVTPQDSGIWISGDIEKLERVFTNLVENALRHTPDDGSITVRLNEDGNFVAIEVADTGIGIPDEDIPHIFDPHYKAGNSVRGNTAHGGLGLAITKRLLELHQSNIRVSSRMNQGTCFSFALPKQA</sequence>
<keyword evidence="8" id="KW-0812">Transmembrane</keyword>
<dbReference type="InterPro" id="IPR003594">
    <property type="entry name" value="HATPase_dom"/>
</dbReference>
<evidence type="ECO:0000256" key="6">
    <source>
        <dbReference type="ARBA" id="ARBA00023012"/>
    </source>
</evidence>
<dbReference type="SUPFAM" id="SSF47384">
    <property type="entry name" value="Homodimeric domain of signal transducing histidine kinase"/>
    <property type="match status" value="1"/>
</dbReference>
<dbReference type="Gene3D" id="3.30.565.10">
    <property type="entry name" value="Histidine kinase-like ATPase, C-terminal domain"/>
    <property type="match status" value="1"/>
</dbReference>
<dbReference type="FunFam" id="1.10.287.130:FF:000001">
    <property type="entry name" value="Two-component sensor histidine kinase"/>
    <property type="match status" value="1"/>
</dbReference>
<dbReference type="PRINTS" id="PR00344">
    <property type="entry name" value="BCTRLSENSOR"/>
</dbReference>
<dbReference type="CDD" id="cd00075">
    <property type="entry name" value="HATPase"/>
    <property type="match status" value="1"/>
</dbReference>
<keyword evidence="6" id="KW-0902">Two-component regulatory system</keyword>
<dbReference type="InterPro" id="IPR036890">
    <property type="entry name" value="HATPase_C_sf"/>
</dbReference>
<name>A0AA37WN24_9GAMM</name>
<dbReference type="SMART" id="SM00388">
    <property type="entry name" value="HisKA"/>
    <property type="match status" value="1"/>
</dbReference>
<dbReference type="RefSeq" id="WP_232595715.1">
    <property type="nucleotide sequence ID" value="NZ_BSPD01000016.1"/>
</dbReference>
<dbReference type="InterPro" id="IPR004358">
    <property type="entry name" value="Sig_transdc_His_kin-like_C"/>
</dbReference>
<gene>
    <name evidence="10" type="ORF">GCM10007877_03510</name>
</gene>
<comment type="caution">
    <text evidence="10">The sequence shown here is derived from an EMBL/GenBank/DDBJ whole genome shotgun (WGS) entry which is preliminary data.</text>
</comment>
<dbReference type="GO" id="GO:0005886">
    <property type="term" value="C:plasma membrane"/>
    <property type="evidence" value="ECO:0007669"/>
    <property type="project" value="TreeGrafter"/>
</dbReference>
<evidence type="ECO:0000256" key="5">
    <source>
        <dbReference type="ARBA" id="ARBA00022777"/>
    </source>
</evidence>
<keyword evidence="8" id="KW-1133">Transmembrane helix</keyword>
<keyword evidence="4" id="KW-0808">Transferase</keyword>
<dbReference type="PROSITE" id="PS50109">
    <property type="entry name" value="HIS_KIN"/>
    <property type="match status" value="1"/>
</dbReference>
<evidence type="ECO:0000256" key="7">
    <source>
        <dbReference type="ARBA" id="ARBA00023136"/>
    </source>
</evidence>
<feature type="domain" description="Histidine kinase" evidence="9">
    <location>
        <begin position="329"/>
        <end position="548"/>
    </location>
</feature>
<dbReference type="SUPFAM" id="SSF55874">
    <property type="entry name" value="ATPase domain of HSP90 chaperone/DNA topoisomerase II/histidine kinase"/>
    <property type="match status" value="1"/>
</dbReference>
<dbReference type="PANTHER" id="PTHR45453:SF1">
    <property type="entry name" value="PHOSPHATE REGULON SENSOR PROTEIN PHOR"/>
    <property type="match status" value="1"/>
</dbReference>
<comment type="catalytic activity">
    <reaction evidence="1">
        <text>ATP + protein L-histidine = ADP + protein N-phospho-L-histidine.</text>
        <dbReference type="EC" id="2.7.13.3"/>
    </reaction>
</comment>
<dbReference type="SMART" id="SM00387">
    <property type="entry name" value="HATPase_c"/>
    <property type="match status" value="1"/>
</dbReference>
<dbReference type="Gene3D" id="1.10.287.130">
    <property type="match status" value="1"/>
</dbReference>
<evidence type="ECO:0000256" key="1">
    <source>
        <dbReference type="ARBA" id="ARBA00000085"/>
    </source>
</evidence>
<dbReference type="EMBL" id="BSPD01000016">
    <property type="protein sequence ID" value="GLS24637.1"/>
    <property type="molecule type" value="Genomic_DNA"/>
</dbReference>
<dbReference type="Proteomes" id="UP001156870">
    <property type="component" value="Unassembled WGS sequence"/>
</dbReference>
<evidence type="ECO:0000313" key="10">
    <source>
        <dbReference type="EMBL" id="GLS24637.1"/>
    </source>
</evidence>
<dbReference type="GO" id="GO:0000155">
    <property type="term" value="F:phosphorelay sensor kinase activity"/>
    <property type="evidence" value="ECO:0007669"/>
    <property type="project" value="InterPro"/>
</dbReference>
<keyword evidence="3" id="KW-0597">Phosphoprotein</keyword>
<feature type="transmembrane region" description="Helical" evidence="8">
    <location>
        <begin position="36"/>
        <end position="62"/>
    </location>
</feature>
<dbReference type="InterPro" id="IPR050351">
    <property type="entry name" value="BphY/WalK/GraS-like"/>
</dbReference>
<dbReference type="EC" id="2.7.13.3" evidence="2"/>
<evidence type="ECO:0000256" key="8">
    <source>
        <dbReference type="SAM" id="Phobius"/>
    </source>
</evidence>
<dbReference type="PANTHER" id="PTHR45453">
    <property type="entry name" value="PHOSPHATE REGULON SENSOR PROTEIN PHOR"/>
    <property type="match status" value="1"/>
</dbReference>
<reference evidence="10 11" key="1">
    <citation type="journal article" date="2014" name="Int. J. Syst. Evol. Microbiol.">
        <title>Complete genome sequence of Corynebacterium casei LMG S-19264T (=DSM 44701T), isolated from a smear-ripened cheese.</title>
        <authorList>
            <consortium name="US DOE Joint Genome Institute (JGI-PGF)"/>
            <person name="Walter F."/>
            <person name="Albersmeier A."/>
            <person name="Kalinowski J."/>
            <person name="Ruckert C."/>
        </authorList>
    </citation>
    <scope>NUCLEOTIDE SEQUENCE [LARGE SCALE GENOMIC DNA]</scope>
    <source>
        <strain evidence="10 11">NBRC 110095</strain>
    </source>
</reference>
<proteinExistence type="predicted"/>
<dbReference type="InterPro" id="IPR005467">
    <property type="entry name" value="His_kinase_dom"/>
</dbReference>